<dbReference type="EMBL" id="CM046396">
    <property type="protein sequence ID" value="KAI8538066.1"/>
    <property type="molecule type" value="Genomic_DNA"/>
</dbReference>
<evidence type="ECO:0000313" key="2">
    <source>
        <dbReference type="Proteomes" id="UP001062846"/>
    </source>
</evidence>
<reference evidence="1" key="1">
    <citation type="submission" date="2022-02" db="EMBL/GenBank/DDBJ databases">
        <title>Plant Genome Project.</title>
        <authorList>
            <person name="Zhang R.-G."/>
        </authorList>
    </citation>
    <scope>NUCLEOTIDE SEQUENCE</scope>
    <source>
        <strain evidence="1">AT1</strain>
    </source>
</reference>
<dbReference type="Proteomes" id="UP001062846">
    <property type="component" value="Chromosome 9"/>
</dbReference>
<name>A0ACC0MBE7_RHOML</name>
<proteinExistence type="predicted"/>
<gene>
    <name evidence="1" type="ORF">RHMOL_Rhmol09G0072700</name>
</gene>
<comment type="caution">
    <text evidence="1">The sequence shown here is derived from an EMBL/GenBank/DDBJ whole genome shotgun (WGS) entry which is preliminary data.</text>
</comment>
<accession>A0ACC0MBE7</accession>
<organism evidence="1 2">
    <name type="scientific">Rhododendron molle</name>
    <name type="common">Chinese azalea</name>
    <name type="synonym">Azalea mollis</name>
    <dbReference type="NCBI Taxonomy" id="49168"/>
    <lineage>
        <taxon>Eukaryota</taxon>
        <taxon>Viridiplantae</taxon>
        <taxon>Streptophyta</taxon>
        <taxon>Embryophyta</taxon>
        <taxon>Tracheophyta</taxon>
        <taxon>Spermatophyta</taxon>
        <taxon>Magnoliopsida</taxon>
        <taxon>eudicotyledons</taxon>
        <taxon>Gunneridae</taxon>
        <taxon>Pentapetalae</taxon>
        <taxon>asterids</taxon>
        <taxon>Ericales</taxon>
        <taxon>Ericaceae</taxon>
        <taxon>Ericoideae</taxon>
        <taxon>Rhodoreae</taxon>
        <taxon>Rhododendron</taxon>
    </lineage>
</organism>
<keyword evidence="2" id="KW-1185">Reference proteome</keyword>
<sequence>MDNGNCTYSFLFYLPDFCNGEHPKAPKLALHLTGATLEEHIANLPKSFPLLGGWAKLLEKSSNNAWKAKDNAKFKKTLNRIYEGMEGDDEMDEEDGCKLFAIERVPRLGL</sequence>
<protein>
    <submittedName>
        <fullName evidence="1">Uncharacterized protein</fullName>
    </submittedName>
</protein>
<evidence type="ECO:0000313" key="1">
    <source>
        <dbReference type="EMBL" id="KAI8538066.1"/>
    </source>
</evidence>